<dbReference type="PANTHER" id="PTHR10900">
    <property type="entry name" value="PERIOSTIN-RELATED"/>
    <property type="match status" value="1"/>
</dbReference>
<feature type="chain" id="PRO_5014361768" description="Transforming growth factor-beta-induced protein ig-h3" evidence="14">
    <location>
        <begin position="24"/>
        <end position="733"/>
    </location>
</feature>
<keyword evidence="8" id="KW-0677">Repeat</keyword>
<dbReference type="OMA" id="MYQNIDI"/>
<evidence type="ECO:0000256" key="14">
    <source>
        <dbReference type="SAM" id="SignalP"/>
    </source>
</evidence>
<dbReference type="PROSITE" id="PS50213">
    <property type="entry name" value="FAS1"/>
    <property type="match status" value="4"/>
</dbReference>
<dbReference type="InterPro" id="IPR000782">
    <property type="entry name" value="FAS1_domain"/>
</dbReference>
<dbReference type="GO" id="GO:0005615">
    <property type="term" value="C:extracellular space"/>
    <property type="evidence" value="ECO:0007669"/>
    <property type="project" value="Ensembl"/>
</dbReference>
<dbReference type="FunFam" id="2.30.180.10:FF:000001">
    <property type="entry name" value="periostin isoform X1"/>
    <property type="match status" value="1"/>
</dbReference>
<feature type="domain" description="FAS1" evidence="15">
    <location>
        <begin position="375"/>
        <end position="498"/>
    </location>
</feature>
<feature type="domain" description="FAS1" evidence="15">
    <location>
        <begin position="502"/>
        <end position="631"/>
    </location>
</feature>
<evidence type="ECO:0000256" key="4">
    <source>
        <dbReference type="ARBA" id="ARBA00022525"/>
    </source>
</evidence>
<keyword evidence="5" id="KW-0272">Extracellular matrix</keyword>
<evidence type="ECO:0000256" key="5">
    <source>
        <dbReference type="ARBA" id="ARBA00022530"/>
    </source>
</evidence>
<evidence type="ECO:0000256" key="13">
    <source>
        <dbReference type="SAM" id="MobiDB-lite"/>
    </source>
</evidence>
<dbReference type="GO" id="GO:0031012">
    <property type="term" value="C:extracellular matrix"/>
    <property type="evidence" value="ECO:0007669"/>
    <property type="project" value="Ensembl"/>
</dbReference>
<dbReference type="AlphaFoldDB" id="A0A2K6URP4"/>
<dbReference type="SUPFAM" id="SSF82153">
    <property type="entry name" value="FAS1 domain"/>
    <property type="match status" value="4"/>
</dbReference>
<dbReference type="Proteomes" id="UP000233220">
    <property type="component" value="Unplaced"/>
</dbReference>
<keyword evidence="3" id="KW-0301">Gamma-carboxyglutamic acid</keyword>
<comment type="function">
    <text evidence="11">Plays a role in cell adhesion. May play a role in cell-collagen interactions.</text>
</comment>
<dbReference type="PIRSF" id="PIRSF016553">
    <property type="entry name" value="BIGH3_OSF2"/>
    <property type="match status" value="1"/>
</dbReference>
<reference evidence="17" key="1">
    <citation type="submission" date="2025-08" db="UniProtKB">
        <authorList>
            <consortium name="Ensembl"/>
        </authorList>
    </citation>
    <scope>IDENTIFICATION</scope>
</reference>
<protein>
    <recommendedName>
        <fullName evidence="2">Transforming growth factor-beta-induced protein ig-h3</fullName>
    </recommendedName>
</protein>
<dbReference type="GO" id="GO:0007155">
    <property type="term" value="P:cell adhesion"/>
    <property type="evidence" value="ECO:0007669"/>
    <property type="project" value="UniProtKB-KW"/>
</dbReference>
<keyword evidence="7 14" id="KW-0732">Signal</keyword>
<dbReference type="GO" id="GO:0050840">
    <property type="term" value="F:extracellular matrix binding"/>
    <property type="evidence" value="ECO:0007669"/>
    <property type="project" value="Ensembl"/>
</dbReference>
<sequence length="733" mass="79674">MALFVRLLALALALALGPAATLAGPAKSPYQLVLQHSRLRGRQHGPNVCAVQKVIGTNRKYFTNCKQWYQRKICGKSTVISYECCPGYEKVPGEKGCPAALPLSNLYETLGVVGATTTQLYTDRTEKLRPEMEGPGSFTIFAPSNEAWASLSAEVLDSLVSNVNIELLNALRYHMVNRRVLTDELKHGMTLTSMYQNSNIQIHHYPNGIVTVNCARLLKADHHATNGVVHLIDKVISTITNSIQQIIEIEDTFETLRAAVAASGLNTMLEGNGQYTLLAPTNEAFEKIPTETLNRILGDPEALRDLLNNHILKSAMCAEAIVAGLSVETLEGTTLEVGCSGDMLTINGKAIISNKDILATNGVIHYIDELLIPDSAKTLFELAAESDVSTAIDLFRQAGLGTHLSGSERLTLLAPLNSVFKDGTPPINAHTRNLLRNHIIKDQLASKYLYHGQTLETLGGKKLRVFVYRNSLCIENSCIAAHDKRGRYGTLFTMDRVLTPPMGTVMDVLKGDNRFSTLVAAIQSAGLTETLTREGAYTVFAPTNEAFRALPPKEQTRLKSAKELANILKYHIGDEILVSGGVGALVRLKSLQGDKLEVSLKNNVVSVNKEPVAEPDIMATNGVVHVITSVLQPPFNRPQERGDELADSALEIFKQASAFSRASQRSVRLGKSGLGLKSLQTCLGLTPKQAQACHLLYIDKNIIVPSNKPGLWSQNSKGDLGSDSEHPASFSVI</sequence>
<gene>
    <name evidence="17" type="primary">TGFBI</name>
</gene>
<evidence type="ECO:0000256" key="11">
    <source>
        <dbReference type="ARBA" id="ARBA00045945"/>
    </source>
</evidence>
<dbReference type="InterPro" id="IPR036378">
    <property type="entry name" value="FAS1_dom_sf"/>
</dbReference>
<dbReference type="InterPro" id="IPR050904">
    <property type="entry name" value="Adhesion/Biosynth-related"/>
</dbReference>
<evidence type="ECO:0000256" key="9">
    <source>
        <dbReference type="ARBA" id="ARBA00022889"/>
    </source>
</evidence>
<keyword evidence="4" id="KW-0964">Secreted</keyword>
<feature type="domain" description="FAS1" evidence="15">
    <location>
        <begin position="240"/>
        <end position="371"/>
    </location>
</feature>
<dbReference type="FunFam" id="2.30.180.10:FF:000007">
    <property type="entry name" value="Transforming growth factor-beta-induced protein ig-h3"/>
    <property type="match status" value="1"/>
</dbReference>
<dbReference type="Pfam" id="PF02469">
    <property type="entry name" value="Fasciclin"/>
    <property type="match status" value="4"/>
</dbReference>
<dbReference type="GO" id="GO:0042802">
    <property type="term" value="F:identical protein binding"/>
    <property type="evidence" value="ECO:0007669"/>
    <property type="project" value="Ensembl"/>
</dbReference>
<evidence type="ECO:0000256" key="2">
    <source>
        <dbReference type="ARBA" id="ARBA00022081"/>
    </source>
</evidence>
<evidence type="ECO:0000256" key="12">
    <source>
        <dbReference type="ARBA" id="ARBA00047016"/>
    </source>
</evidence>
<evidence type="ECO:0000256" key="3">
    <source>
        <dbReference type="ARBA" id="ARBA00022479"/>
    </source>
</evidence>
<keyword evidence="9" id="KW-0130">Cell adhesion</keyword>
<feature type="region of interest" description="Disordered" evidence="13">
    <location>
        <begin position="714"/>
        <end position="733"/>
    </location>
</feature>
<feature type="domain" description="FAS1" evidence="15">
    <location>
        <begin position="103"/>
        <end position="236"/>
    </location>
</feature>
<evidence type="ECO:0000256" key="10">
    <source>
        <dbReference type="ARBA" id="ARBA00023157"/>
    </source>
</evidence>
<evidence type="ECO:0000256" key="8">
    <source>
        <dbReference type="ARBA" id="ARBA00022737"/>
    </source>
</evidence>
<dbReference type="InterPro" id="IPR011489">
    <property type="entry name" value="EMI_domain"/>
</dbReference>
<dbReference type="GO" id="GO:0005802">
    <property type="term" value="C:trans-Golgi network"/>
    <property type="evidence" value="ECO:0007669"/>
    <property type="project" value="Ensembl"/>
</dbReference>
<comment type="subcellular location">
    <subcellularLocation>
        <location evidence="1">Secreted</location>
        <location evidence="1">Extracellular space</location>
        <location evidence="1">Extracellular matrix</location>
    </subcellularLocation>
</comment>
<dbReference type="FunFam" id="2.30.180.10:FF:000003">
    <property type="entry name" value="periostin isoform X1"/>
    <property type="match status" value="1"/>
</dbReference>
<keyword evidence="18" id="KW-1185">Reference proteome</keyword>
<dbReference type="GO" id="GO:0005518">
    <property type="term" value="F:collagen binding"/>
    <property type="evidence" value="ECO:0007669"/>
    <property type="project" value="Ensembl"/>
</dbReference>
<reference evidence="17" key="2">
    <citation type="submission" date="2025-09" db="UniProtKB">
        <authorList>
            <consortium name="Ensembl"/>
        </authorList>
    </citation>
    <scope>IDENTIFICATION</scope>
</reference>
<evidence type="ECO:0000259" key="15">
    <source>
        <dbReference type="PROSITE" id="PS50213"/>
    </source>
</evidence>
<comment type="subunit">
    <text evidence="12">Binds to type I, II, and IV collagens.</text>
</comment>
<evidence type="ECO:0000256" key="6">
    <source>
        <dbReference type="ARBA" id="ARBA00022553"/>
    </source>
</evidence>
<evidence type="ECO:0000313" key="18">
    <source>
        <dbReference type="Proteomes" id="UP000233220"/>
    </source>
</evidence>
<dbReference type="STRING" id="39432.ENSSBOP00000034584"/>
<feature type="domain" description="EMI" evidence="16">
    <location>
        <begin position="45"/>
        <end position="99"/>
    </location>
</feature>
<proteinExistence type="predicted"/>
<dbReference type="GO" id="GO:0001525">
    <property type="term" value="P:angiogenesis"/>
    <property type="evidence" value="ECO:0007669"/>
    <property type="project" value="Ensembl"/>
</dbReference>
<evidence type="ECO:0000256" key="1">
    <source>
        <dbReference type="ARBA" id="ARBA00004498"/>
    </source>
</evidence>
<feature type="signal peptide" evidence="14">
    <location>
        <begin position="1"/>
        <end position="23"/>
    </location>
</feature>
<organism evidence="17 18">
    <name type="scientific">Saimiri boliviensis boliviensis</name>
    <name type="common">Bolivian squirrel monkey</name>
    <dbReference type="NCBI Taxonomy" id="39432"/>
    <lineage>
        <taxon>Eukaryota</taxon>
        <taxon>Metazoa</taxon>
        <taxon>Chordata</taxon>
        <taxon>Craniata</taxon>
        <taxon>Vertebrata</taxon>
        <taxon>Euteleostomi</taxon>
        <taxon>Mammalia</taxon>
        <taxon>Eutheria</taxon>
        <taxon>Euarchontoglires</taxon>
        <taxon>Primates</taxon>
        <taxon>Haplorrhini</taxon>
        <taxon>Platyrrhini</taxon>
        <taxon>Cebidae</taxon>
        <taxon>Saimiriinae</taxon>
        <taxon>Saimiri</taxon>
    </lineage>
</organism>
<evidence type="ECO:0000313" key="17">
    <source>
        <dbReference type="Ensembl" id="ENSSBOP00000034584.1"/>
    </source>
</evidence>
<dbReference type="PROSITE" id="PS51041">
    <property type="entry name" value="EMI"/>
    <property type="match status" value="1"/>
</dbReference>
<dbReference type="SMART" id="SM00554">
    <property type="entry name" value="FAS1"/>
    <property type="match status" value="4"/>
</dbReference>
<dbReference type="Ensembl" id="ENSSBOT00000051507.1">
    <property type="protein sequence ID" value="ENSSBOP00000034584.1"/>
    <property type="gene ID" value="ENSSBOG00000033447.1"/>
</dbReference>
<dbReference type="GeneTree" id="ENSGT00530000063860"/>
<accession>A0A2K6URP4</accession>
<dbReference type="PANTHER" id="PTHR10900:SF82">
    <property type="entry name" value="TRANSFORMING GROWTH FACTOR-BETA-INDUCED PROTEIN IG-H3"/>
    <property type="match status" value="1"/>
</dbReference>
<evidence type="ECO:0000259" key="16">
    <source>
        <dbReference type="PROSITE" id="PS51041"/>
    </source>
</evidence>
<keyword evidence="6" id="KW-0597">Phosphoprotein</keyword>
<dbReference type="FunFam" id="2.30.180.10:FF:000002">
    <property type="entry name" value="periostin isoform X1"/>
    <property type="match status" value="1"/>
</dbReference>
<keyword evidence="10" id="KW-1015">Disulfide bond</keyword>
<dbReference type="InterPro" id="IPR016666">
    <property type="entry name" value="TGFBI/POSTN"/>
</dbReference>
<evidence type="ECO:0000256" key="7">
    <source>
        <dbReference type="ARBA" id="ARBA00022729"/>
    </source>
</evidence>
<dbReference type="GO" id="GO:0030198">
    <property type="term" value="P:extracellular matrix organization"/>
    <property type="evidence" value="ECO:0007669"/>
    <property type="project" value="Ensembl"/>
</dbReference>
<name>A0A2K6URP4_SAIBB</name>
<dbReference type="Gene3D" id="2.30.180.10">
    <property type="entry name" value="FAS1 domain"/>
    <property type="match status" value="4"/>
</dbReference>
<dbReference type="GO" id="GO:0050839">
    <property type="term" value="F:cell adhesion molecule binding"/>
    <property type="evidence" value="ECO:0007669"/>
    <property type="project" value="TreeGrafter"/>
</dbReference>